<keyword evidence="4" id="KW-1185">Reference proteome</keyword>
<organism evidence="3 4">
    <name type="scientific">Pseudocercospora fijiensis (strain CIRAD86)</name>
    <name type="common">Black leaf streak disease fungus</name>
    <name type="synonym">Mycosphaerella fijiensis</name>
    <dbReference type="NCBI Taxonomy" id="383855"/>
    <lineage>
        <taxon>Eukaryota</taxon>
        <taxon>Fungi</taxon>
        <taxon>Dikarya</taxon>
        <taxon>Ascomycota</taxon>
        <taxon>Pezizomycotina</taxon>
        <taxon>Dothideomycetes</taxon>
        <taxon>Dothideomycetidae</taxon>
        <taxon>Mycosphaerellales</taxon>
        <taxon>Mycosphaerellaceae</taxon>
        <taxon>Pseudocercospora</taxon>
    </lineage>
</organism>
<name>M3B8B8_PSEFD</name>
<feature type="transmembrane region" description="Helical" evidence="2">
    <location>
        <begin position="6"/>
        <end position="29"/>
    </location>
</feature>
<keyword evidence="2" id="KW-1133">Transmembrane helix</keyword>
<protein>
    <submittedName>
        <fullName evidence="3">Uncharacterized protein</fullName>
    </submittedName>
</protein>
<dbReference type="OrthoDB" id="3645582at2759"/>
<dbReference type="GeneID" id="19337041"/>
<dbReference type="KEGG" id="pfj:MYCFIDRAFT_210267"/>
<evidence type="ECO:0000256" key="2">
    <source>
        <dbReference type="SAM" id="Phobius"/>
    </source>
</evidence>
<dbReference type="Proteomes" id="UP000016932">
    <property type="component" value="Unassembled WGS sequence"/>
</dbReference>
<dbReference type="RefSeq" id="XP_007923138.1">
    <property type="nucleotide sequence ID" value="XM_007924947.1"/>
</dbReference>
<dbReference type="HOGENOM" id="CLU_2016244_0_0_1"/>
<feature type="region of interest" description="Disordered" evidence="1">
    <location>
        <begin position="77"/>
        <end position="100"/>
    </location>
</feature>
<proteinExistence type="predicted"/>
<evidence type="ECO:0000256" key="1">
    <source>
        <dbReference type="SAM" id="MobiDB-lite"/>
    </source>
</evidence>
<gene>
    <name evidence="3" type="ORF">MYCFIDRAFT_210267</name>
</gene>
<feature type="region of interest" description="Disordered" evidence="1">
    <location>
        <begin position="35"/>
        <end position="56"/>
    </location>
</feature>
<reference evidence="3 4" key="1">
    <citation type="journal article" date="2012" name="PLoS Pathog.">
        <title>Diverse lifestyles and strategies of plant pathogenesis encoded in the genomes of eighteen Dothideomycetes fungi.</title>
        <authorList>
            <person name="Ohm R.A."/>
            <person name="Feau N."/>
            <person name="Henrissat B."/>
            <person name="Schoch C.L."/>
            <person name="Horwitz B.A."/>
            <person name="Barry K.W."/>
            <person name="Condon B.J."/>
            <person name="Copeland A.C."/>
            <person name="Dhillon B."/>
            <person name="Glaser F."/>
            <person name="Hesse C.N."/>
            <person name="Kosti I."/>
            <person name="LaButti K."/>
            <person name="Lindquist E.A."/>
            <person name="Lucas S."/>
            <person name="Salamov A.A."/>
            <person name="Bradshaw R.E."/>
            <person name="Ciuffetti L."/>
            <person name="Hamelin R.C."/>
            <person name="Kema G.H.J."/>
            <person name="Lawrence C."/>
            <person name="Scott J.A."/>
            <person name="Spatafora J.W."/>
            <person name="Turgeon B.G."/>
            <person name="de Wit P.J.G.M."/>
            <person name="Zhong S."/>
            <person name="Goodwin S.B."/>
            <person name="Grigoriev I.V."/>
        </authorList>
    </citation>
    <scope>NUCLEOTIDE SEQUENCE [LARGE SCALE GENOMIC DNA]</scope>
    <source>
        <strain evidence="3 4">CIRAD86</strain>
    </source>
</reference>
<sequence length="123" mass="14001">MTYQPTLLSLTLFCTALTAFIFIIGSLGYEEYTPRRSNSIEESPNQNQEQNNPNSQNLLLLERIPLPIREKLQALPAEEREVMMERHGKEKDEGRRGEDVQSVLEEFRGEGLDGDLSCFAAIL</sequence>
<evidence type="ECO:0000313" key="4">
    <source>
        <dbReference type="Proteomes" id="UP000016932"/>
    </source>
</evidence>
<evidence type="ECO:0000313" key="3">
    <source>
        <dbReference type="EMBL" id="EME85567.1"/>
    </source>
</evidence>
<dbReference type="AlphaFoldDB" id="M3B8B8"/>
<feature type="compositionally biased region" description="Low complexity" evidence="1">
    <location>
        <begin position="40"/>
        <end position="56"/>
    </location>
</feature>
<accession>M3B8B8</accession>
<keyword evidence="2" id="KW-0472">Membrane</keyword>
<dbReference type="VEuPathDB" id="FungiDB:MYCFIDRAFT_210267"/>
<keyword evidence="2" id="KW-0812">Transmembrane</keyword>
<dbReference type="EMBL" id="KB446556">
    <property type="protein sequence ID" value="EME85567.1"/>
    <property type="molecule type" value="Genomic_DNA"/>
</dbReference>